<evidence type="ECO:0000256" key="1">
    <source>
        <dbReference type="SAM" id="SignalP"/>
    </source>
</evidence>
<organism evidence="2 3">
    <name type="scientific">Oikopleura dioica</name>
    <name type="common">Tunicate</name>
    <dbReference type="NCBI Taxonomy" id="34765"/>
    <lineage>
        <taxon>Eukaryota</taxon>
        <taxon>Metazoa</taxon>
        <taxon>Chordata</taxon>
        <taxon>Tunicata</taxon>
        <taxon>Appendicularia</taxon>
        <taxon>Copelata</taxon>
        <taxon>Oikopleuridae</taxon>
        <taxon>Oikopleura</taxon>
    </lineage>
</organism>
<reference evidence="2 3" key="1">
    <citation type="submission" date="2021-04" db="EMBL/GenBank/DDBJ databases">
        <authorList>
            <person name="Bliznina A."/>
        </authorList>
    </citation>
    <scope>NUCLEOTIDE SEQUENCE [LARGE SCALE GENOMIC DNA]</scope>
</reference>
<evidence type="ECO:0000313" key="3">
    <source>
        <dbReference type="Proteomes" id="UP001158576"/>
    </source>
</evidence>
<name>A0ABN7T5V1_OIKDI</name>
<feature type="signal peptide" evidence="1">
    <location>
        <begin position="1"/>
        <end position="18"/>
    </location>
</feature>
<evidence type="ECO:0000313" key="2">
    <source>
        <dbReference type="EMBL" id="CAG5110688.1"/>
    </source>
</evidence>
<dbReference type="Proteomes" id="UP001158576">
    <property type="component" value="Chromosome 2"/>
</dbReference>
<protein>
    <submittedName>
        <fullName evidence="2">Oidioi.mRNA.OKI2018_I69.chr2.g5065.t1.cds</fullName>
    </submittedName>
</protein>
<sequence length="86" mass="9342">MRALLLVFSVTTASSSLCELVTIECQTDTVNMKINDTCLFEDFAAMNSTITSMFLGTVDLTTGVYDESAVHDDCKVTDAISEGFEI</sequence>
<gene>
    <name evidence="2" type="ORF">OKIOD_LOCUS13830</name>
</gene>
<accession>A0ABN7T5V1</accession>
<proteinExistence type="predicted"/>
<keyword evidence="1" id="KW-0732">Signal</keyword>
<feature type="chain" id="PRO_5046890890" evidence="1">
    <location>
        <begin position="19"/>
        <end position="86"/>
    </location>
</feature>
<dbReference type="EMBL" id="OU015567">
    <property type="protein sequence ID" value="CAG5110688.1"/>
    <property type="molecule type" value="Genomic_DNA"/>
</dbReference>
<keyword evidence="3" id="KW-1185">Reference proteome</keyword>